<reference evidence="1 2" key="1">
    <citation type="submission" date="2019-03" db="EMBL/GenBank/DDBJ databases">
        <title>First draft genome of Liparis tanakae, snailfish: a comprehensive survey of snailfish specific genes.</title>
        <authorList>
            <person name="Kim W."/>
            <person name="Song I."/>
            <person name="Jeong J.-H."/>
            <person name="Kim D."/>
            <person name="Kim S."/>
            <person name="Ryu S."/>
            <person name="Song J.Y."/>
            <person name="Lee S.K."/>
        </authorList>
    </citation>
    <scope>NUCLEOTIDE SEQUENCE [LARGE SCALE GENOMIC DNA]</scope>
    <source>
        <tissue evidence="1">Muscle</tissue>
    </source>
</reference>
<gene>
    <name evidence="1" type="ORF">EYF80_021121</name>
</gene>
<evidence type="ECO:0000313" key="2">
    <source>
        <dbReference type="Proteomes" id="UP000314294"/>
    </source>
</evidence>
<evidence type="ECO:0000313" key="1">
    <source>
        <dbReference type="EMBL" id="TNN68607.1"/>
    </source>
</evidence>
<comment type="caution">
    <text evidence="1">The sequence shown here is derived from an EMBL/GenBank/DDBJ whole genome shotgun (WGS) entry which is preliminary data.</text>
</comment>
<dbReference type="EMBL" id="SRLO01000187">
    <property type="protein sequence ID" value="TNN68607.1"/>
    <property type="molecule type" value="Genomic_DNA"/>
</dbReference>
<dbReference type="AlphaFoldDB" id="A0A4Z2HSC7"/>
<proteinExistence type="predicted"/>
<dbReference type="Proteomes" id="UP000314294">
    <property type="component" value="Unassembled WGS sequence"/>
</dbReference>
<protein>
    <submittedName>
        <fullName evidence="1">Uncharacterized protein</fullName>
    </submittedName>
</protein>
<name>A0A4Z2HSC7_9TELE</name>
<sequence>MSFTMGWSMDGRGHISQVSCECLNAHSEDPVPLCKRVRLKHKARLICAGKAQQGLRDVGGERRASHRSVKAERKRKKRYHEWSVLLLCTYGHCLRPPYGKGTFTYHRHPGLDVSRGEAGRSDKRLPSHPAWFGPLTLQRVHDKCPPTDSSAKTPAHSSMNHLNKAFYWAPSLSQLTIHS</sequence>
<keyword evidence="2" id="KW-1185">Reference proteome</keyword>
<organism evidence="1 2">
    <name type="scientific">Liparis tanakae</name>
    <name type="common">Tanaka's snailfish</name>
    <dbReference type="NCBI Taxonomy" id="230148"/>
    <lineage>
        <taxon>Eukaryota</taxon>
        <taxon>Metazoa</taxon>
        <taxon>Chordata</taxon>
        <taxon>Craniata</taxon>
        <taxon>Vertebrata</taxon>
        <taxon>Euteleostomi</taxon>
        <taxon>Actinopterygii</taxon>
        <taxon>Neopterygii</taxon>
        <taxon>Teleostei</taxon>
        <taxon>Neoteleostei</taxon>
        <taxon>Acanthomorphata</taxon>
        <taxon>Eupercaria</taxon>
        <taxon>Perciformes</taxon>
        <taxon>Cottioidei</taxon>
        <taxon>Cottales</taxon>
        <taxon>Liparidae</taxon>
        <taxon>Liparis</taxon>
    </lineage>
</organism>
<accession>A0A4Z2HSC7</accession>